<organism evidence="3 4">
    <name type="scientific">Actinomadura rugatobispora</name>
    <dbReference type="NCBI Taxonomy" id="1994"/>
    <lineage>
        <taxon>Bacteria</taxon>
        <taxon>Bacillati</taxon>
        <taxon>Actinomycetota</taxon>
        <taxon>Actinomycetes</taxon>
        <taxon>Streptosporangiales</taxon>
        <taxon>Thermomonosporaceae</taxon>
        <taxon>Actinomadura</taxon>
    </lineage>
</organism>
<feature type="region of interest" description="Disordered" evidence="1">
    <location>
        <begin position="1"/>
        <end position="54"/>
    </location>
</feature>
<dbReference type="InterPro" id="IPR047789">
    <property type="entry name" value="CU044_5270-like"/>
</dbReference>
<keyword evidence="4" id="KW-1185">Reference proteome</keyword>
<keyword evidence="2" id="KW-0812">Transmembrane</keyword>
<keyword evidence="2" id="KW-0472">Membrane</keyword>
<keyword evidence="2" id="KW-1133">Transmembrane helix</keyword>
<evidence type="ECO:0000313" key="4">
    <source>
        <dbReference type="Proteomes" id="UP001596074"/>
    </source>
</evidence>
<dbReference type="RefSeq" id="WP_378293162.1">
    <property type="nucleotide sequence ID" value="NZ_JBHSON010000179.1"/>
</dbReference>
<protein>
    <submittedName>
        <fullName evidence="3">CU044_5270 family protein</fullName>
    </submittedName>
</protein>
<reference evidence="4" key="1">
    <citation type="journal article" date="2019" name="Int. J. Syst. Evol. Microbiol.">
        <title>The Global Catalogue of Microorganisms (GCM) 10K type strain sequencing project: providing services to taxonomists for standard genome sequencing and annotation.</title>
        <authorList>
            <consortium name="The Broad Institute Genomics Platform"/>
            <consortium name="The Broad Institute Genome Sequencing Center for Infectious Disease"/>
            <person name="Wu L."/>
            <person name="Ma J."/>
        </authorList>
    </citation>
    <scope>NUCLEOTIDE SEQUENCE [LARGE SCALE GENOMIC DNA]</scope>
    <source>
        <strain evidence="4">KCTC 42087</strain>
    </source>
</reference>
<comment type="caution">
    <text evidence="3">The sequence shown here is derived from an EMBL/GenBank/DDBJ whole genome shotgun (WGS) entry which is preliminary data.</text>
</comment>
<evidence type="ECO:0000256" key="2">
    <source>
        <dbReference type="SAM" id="Phobius"/>
    </source>
</evidence>
<name>A0ABW1AJL3_9ACTN</name>
<evidence type="ECO:0000256" key="1">
    <source>
        <dbReference type="SAM" id="MobiDB-lite"/>
    </source>
</evidence>
<evidence type="ECO:0000313" key="3">
    <source>
        <dbReference type="EMBL" id="MFC5754753.1"/>
    </source>
</evidence>
<dbReference type="Proteomes" id="UP001596074">
    <property type="component" value="Unassembled WGS sequence"/>
</dbReference>
<sequence>MSDRDDIMDRIAGTRPASLTPPHDPSRRDRDLARAMTAAVPGPSRTGRGGRSARRAPRWAALGTGLTAAAAAAIVAISGLGTGTPAGPPSAPPTKAGQPGASVEALQQMSSRQVLLMAATAAERKPATDGAYWKVSHIRQNHAGRSLEVDWKGKDGAYWSGHLWLGGPRKPAGERGWLTRGPRSNRFSVVDQPLTLKEIRGLPTTPEGIERWARKVASGVSPNWRKVDIEGFVDTLLTYLLVQVPALPATRAAAFRALADRPGVRDGGVARDQRGRPGRELRLGKDGQERVLVDPATSQLLSIRTVLPRHPEFSETYLEVGWTDEKPRVPTAP</sequence>
<gene>
    <name evidence="3" type="ORF">ACFPZN_54850</name>
</gene>
<feature type="compositionally biased region" description="Basic and acidic residues" evidence="1">
    <location>
        <begin position="24"/>
        <end position="33"/>
    </location>
</feature>
<dbReference type="NCBIfam" id="NF038083">
    <property type="entry name" value="CU044_5270_fam"/>
    <property type="match status" value="1"/>
</dbReference>
<dbReference type="EMBL" id="JBHSON010000179">
    <property type="protein sequence ID" value="MFC5754753.1"/>
    <property type="molecule type" value="Genomic_DNA"/>
</dbReference>
<feature type="transmembrane region" description="Helical" evidence="2">
    <location>
        <begin position="59"/>
        <end position="80"/>
    </location>
</feature>
<proteinExistence type="predicted"/>
<accession>A0ABW1AJL3</accession>